<evidence type="ECO:0000256" key="2">
    <source>
        <dbReference type="ARBA" id="ARBA00023163"/>
    </source>
</evidence>
<feature type="compositionally biased region" description="Basic and acidic residues" evidence="4">
    <location>
        <begin position="1335"/>
        <end position="1358"/>
    </location>
</feature>
<evidence type="ECO:0000256" key="3">
    <source>
        <dbReference type="ARBA" id="ARBA00023242"/>
    </source>
</evidence>
<feature type="region of interest" description="Disordered" evidence="4">
    <location>
        <begin position="1310"/>
        <end position="1390"/>
    </location>
</feature>
<feature type="compositionally biased region" description="Basic and acidic residues" evidence="4">
    <location>
        <begin position="1187"/>
        <end position="1196"/>
    </location>
</feature>
<dbReference type="PROSITE" id="PS51011">
    <property type="entry name" value="ARID"/>
    <property type="match status" value="1"/>
</dbReference>
<dbReference type="InterPro" id="IPR013087">
    <property type="entry name" value="Znf_C2H2_type"/>
</dbReference>
<dbReference type="InterPro" id="IPR036431">
    <property type="entry name" value="ARID_dom_sf"/>
</dbReference>
<feature type="region of interest" description="Disordered" evidence="4">
    <location>
        <begin position="733"/>
        <end position="756"/>
    </location>
</feature>
<dbReference type="GO" id="GO:0003677">
    <property type="term" value="F:DNA binding"/>
    <property type="evidence" value="ECO:0007669"/>
    <property type="project" value="InterPro"/>
</dbReference>
<gene>
    <name evidence="6" type="ORF">CDAUBV1_LOCUS13489</name>
</gene>
<dbReference type="PANTHER" id="PTHR22970">
    <property type="entry name" value="AT-RICH INTERACTIVE DOMAIN-CONTAINING PROTEIN 2"/>
    <property type="match status" value="1"/>
</dbReference>
<organism evidence="6 7">
    <name type="scientific">Calicophoron daubneyi</name>
    <name type="common">Rumen fluke</name>
    <name type="synonym">Paramphistomum daubneyi</name>
    <dbReference type="NCBI Taxonomy" id="300641"/>
    <lineage>
        <taxon>Eukaryota</taxon>
        <taxon>Metazoa</taxon>
        <taxon>Spiralia</taxon>
        <taxon>Lophotrochozoa</taxon>
        <taxon>Platyhelminthes</taxon>
        <taxon>Trematoda</taxon>
        <taxon>Digenea</taxon>
        <taxon>Plagiorchiida</taxon>
        <taxon>Pronocephalata</taxon>
        <taxon>Paramphistomoidea</taxon>
        <taxon>Paramphistomidae</taxon>
        <taxon>Calicophoron</taxon>
    </lineage>
</organism>
<dbReference type="Gene3D" id="1.10.150.60">
    <property type="entry name" value="ARID DNA-binding domain"/>
    <property type="match status" value="1"/>
</dbReference>
<feature type="compositionally biased region" description="Gly residues" evidence="4">
    <location>
        <begin position="1210"/>
        <end position="1220"/>
    </location>
</feature>
<dbReference type="InterPro" id="IPR001606">
    <property type="entry name" value="ARID_dom"/>
</dbReference>
<feature type="region of interest" description="Disordered" evidence="4">
    <location>
        <begin position="1187"/>
        <end position="1240"/>
    </location>
</feature>
<keyword evidence="3" id="KW-0539">Nucleus</keyword>
<feature type="compositionally biased region" description="Pro residues" evidence="4">
    <location>
        <begin position="852"/>
        <end position="861"/>
    </location>
</feature>
<accession>A0AAV2TN72</accession>
<name>A0AAV2TN72_CALDB</name>
<keyword evidence="1" id="KW-0805">Transcription regulation</keyword>
<evidence type="ECO:0000313" key="7">
    <source>
        <dbReference type="Proteomes" id="UP001497525"/>
    </source>
</evidence>
<feature type="domain" description="ARID" evidence="5">
    <location>
        <begin position="18"/>
        <end position="110"/>
    </location>
</feature>
<dbReference type="PANTHER" id="PTHR22970:SF14">
    <property type="entry name" value="AT-RICH INTERACTIVE DOMAIN-CONTAINING PROTEIN 2"/>
    <property type="match status" value="1"/>
</dbReference>
<proteinExistence type="predicted"/>
<reference evidence="6" key="1">
    <citation type="submission" date="2024-06" db="EMBL/GenBank/DDBJ databases">
        <authorList>
            <person name="Liu X."/>
            <person name="Lenzi L."/>
            <person name="Haldenby T S."/>
            <person name="Uol C."/>
        </authorList>
    </citation>
    <scope>NUCLEOTIDE SEQUENCE</scope>
</reference>
<dbReference type="SMART" id="SM01014">
    <property type="entry name" value="ARID"/>
    <property type="match status" value="1"/>
</dbReference>
<dbReference type="GO" id="GO:0016586">
    <property type="term" value="C:RSC-type complex"/>
    <property type="evidence" value="ECO:0007669"/>
    <property type="project" value="TreeGrafter"/>
</dbReference>
<feature type="compositionally biased region" description="Low complexity" evidence="4">
    <location>
        <begin position="1702"/>
        <end position="1715"/>
    </location>
</feature>
<feature type="region of interest" description="Disordered" evidence="4">
    <location>
        <begin position="949"/>
        <end position="1037"/>
    </location>
</feature>
<dbReference type="PROSITE" id="PS00028">
    <property type="entry name" value="ZINC_FINGER_C2H2_1"/>
    <property type="match status" value="1"/>
</dbReference>
<feature type="region of interest" description="Disordered" evidence="4">
    <location>
        <begin position="401"/>
        <end position="427"/>
    </location>
</feature>
<dbReference type="CDD" id="cd16100">
    <property type="entry name" value="ARID"/>
    <property type="match status" value="1"/>
</dbReference>
<feature type="compositionally biased region" description="Basic residues" evidence="4">
    <location>
        <begin position="1254"/>
        <end position="1264"/>
    </location>
</feature>
<feature type="region of interest" description="Disordered" evidence="4">
    <location>
        <begin position="1254"/>
        <end position="1289"/>
    </location>
</feature>
<evidence type="ECO:0000256" key="4">
    <source>
        <dbReference type="SAM" id="MobiDB-lite"/>
    </source>
</evidence>
<feature type="region of interest" description="Disordered" evidence="4">
    <location>
        <begin position="1487"/>
        <end position="1510"/>
    </location>
</feature>
<evidence type="ECO:0000313" key="6">
    <source>
        <dbReference type="EMBL" id="CAL5138668.1"/>
    </source>
</evidence>
<protein>
    <recommendedName>
        <fullName evidence="5">ARID domain-containing protein</fullName>
    </recommendedName>
</protein>
<dbReference type="SMART" id="SM00501">
    <property type="entry name" value="BRIGHT"/>
    <property type="match status" value="1"/>
</dbReference>
<sequence>MNRNKRVVSCPTFISKWSGKSAKEFDNTALLRKIQRQYENTTPRVLGYPIKLPDLFVAVVTRGGYRAVCDRRLWSEVAHELELPPACTNSGVGLRRIYHQYLSKHEFSEYPNLSENFLTHTLIELSGSDAVAPDLTSLPITVVERNLGIGSPESDGHLPHSNHHHHSSLNDLFDCSSRKSGGSHNQDSFWHSGRSTPSLNDHSHFPPDCFRTQVIGPGSQFVDYCDLREFGELHLAELALVSGLPNEVDAALNSLLALSITPSPTGASSGIRLSHCARLLNLLLATVGIYDDSSNSYIICDPIWRRQTKLDFLKFWHNMIKDPSGRVFLRPDVFINTEMFDDESPTDNEDTMDTLFASSEFSGLSTAGSDPTHSHHSGVAEGLEMSRVLLVATILANLVTPPPTQAAHGNQRPSEDDDEETDWNVSVPRSLCPHSTPLSTWRENARRLAASPTAIRFAFLCSYALHSGLRQLGLQILSSLRYPLDPPLCPLPLDCPEEWTPLIEGGCRLGELTLKFVSRCILGSGDRAALLGGLNFLANLAKLPEKANEDALLNGLPAALWPRLAQLICLPDLAIVCATLEALRSLTNLGASACVCGWEACTDYEMIPPDEAPLMLLQPLLALLTLEGQSMGSQSLHRIKLVQRAVQPTCPPTSVRPAIKMPIFPPDGLSPYVQRSLPFSPQLNKQVHRVGPPLLAPKLLVGSQEPASRLSPSRIPQHPAQQQRRWLLPSLQRIPNSTKPDSIPPPEYHNPPSRYLGPLYRPPSGSTSCTGLINLLASSTPSPPPILSTSANSCAPLLPSPPPSRVTSSVTSPATATKITSACLSTAVSPKPIAANPAGTPSLSELTDRLQMPPPSLPPPSALRRSSRSLQIRGLNQSSPSSPMIRAKLASALAPSTTGSIGCGAACYPDKNKAGFSPNVKPEVDASKDKYPGVTPVFQDHERTKAVVSTKSPSNLAECKENHSDEPCTPDHTNARIKQLGNDEEEKAEDHTEAVKRQPALKDNNFNLSKAEDPSPCKNEVPDQKPLVNGGIRHDQNMKSTTEEALSSGLSSLKHKINANSFHVNHANGLKPSLLQAAVAMLDDRNRCCLEKKDGDGKSVSVPDHLMNGVAEGMKNNDLLAVTKNEEDHELEVPVKKCAGKENHTAESAIPNGDMKFLGINHTPLNGHLEMTISGQDDQLNTIKQRLPESPEDRSFSSRLVNGSKSSEGSGSGSNSGGSSGSSSETEVSPKSRLVYPSSHQRFYKRRRRWGSRSRLFNPKRRRDHSTGDLKLNLSPEIPPSTMTSVSPLKPLPLKLDDVLPDSVLGPAWKPPWSPASNPVQPTHNSSSYQSTPTPEDKSHQTRSPEKPKGILRSDADAKPVSIQPRSCSSDEYSSKKLAGASESDEPSEPPSRKYYCEWESCVCTFPIKSQVSGHVYQAHLHCENSTRLDSICQPPTPRNPSAFPRRCCRWRGCQSASVARAPFALMTHVLDMHCSSTELESRRIVHDEQHASDSSGAKQHPDGQPHSSIADLHHLCSTVSMDYSPSSSAPSSGDQTAWSIIRSVEVRQMQLDLWAAHHHFISANPHSRYNSPLPFFAIPPNHHMLSPPPREGPVTKHLRVTAALILRNMVTYLEAAREWFASHAPLLSELAMGCTPNDTGLRTNDAGHIVAECLAVCASHAASAQQSHTIVRPLFSGSAAGSELFPLPRLSTFSYSLPRPLPSYPSQQQPPSLYNKGNAFSQQQPAVGPFSRRYHQSVALTRPGPPVYNVDLDAR</sequence>
<comment type="caution">
    <text evidence="6">The sequence shown here is derived from an EMBL/GenBank/DDBJ whole genome shotgun (WGS) entry which is preliminary data.</text>
</comment>
<dbReference type="EMBL" id="CAXLJL010000512">
    <property type="protein sequence ID" value="CAL5138668.1"/>
    <property type="molecule type" value="Genomic_DNA"/>
</dbReference>
<evidence type="ECO:0000256" key="1">
    <source>
        <dbReference type="ARBA" id="ARBA00023015"/>
    </source>
</evidence>
<feature type="region of interest" description="Disordered" evidence="4">
    <location>
        <begin position="1702"/>
        <end position="1727"/>
    </location>
</feature>
<feature type="compositionally biased region" description="Basic and acidic residues" evidence="4">
    <location>
        <begin position="1010"/>
        <end position="1023"/>
    </location>
</feature>
<dbReference type="SUPFAM" id="SSF46774">
    <property type="entry name" value="ARID-like"/>
    <property type="match status" value="1"/>
</dbReference>
<evidence type="ECO:0000259" key="5">
    <source>
        <dbReference type="PROSITE" id="PS51011"/>
    </source>
</evidence>
<keyword evidence="2" id="KW-0804">Transcription</keyword>
<feature type="compositionally biased region" description="Polar residues" evidence="4">
    <location>
        <begin position="1315"/>
        <end position="1334"/>
    </location>
</feature>
<feature type="region of interest" description="Disordered" evidence="4">
    <location>
        <begin position="830"/>
        <end position="867"/>
    </location>
</feature>
<dbReference type="Proteomes" id="UP001497525">
    <property type="component" value="Unassembled WGS sequence"/>
</dbReference>
<dbReference type="Pfam" id="PF01388">
    <property type="entry name" value="ARID"/>
    <property type="match status" value="1"/>
</dbReference>
<dbReference type="InterPro" id="IPR052406">
    <property type="entry name" value="Chromatin_Remodeling_Comp"/>
</dbReference>